<dbReference type="PANTHER" id="PTHR42073:SF1">
    <property type="entry name" value="MEIOTIC EXPRESSION UP-REGULATED PROTEIN 6"/>
    <property type="match status" value="1"/>
</dbReference>
<dbReference type="InterPro" id="IPR039712">
    <property type="entry name" value="Meu6"/>
</dbReference>
<evidence type="ECO:0000313" key="4">
    <source>
        <dbReference type="Proteomes" id="UP000078544"/>
    </source>
</evidence>
<feature type="compositionally biased region" description="Low complexity" evidence="1">
    <location>
        <begin position="227"/>
        <end position="247"/>
    </location>
</feature>
<feature type="compositionally biased region" description="Basic and acidic residues" evidence="1">
    <location>
        <begin position="441"/>
        <end position="463"/>
    </location>
</feature>
<feature type="compositionally biased region" description="Basic and acidic residues" evidence="1">
    <location>
        <begin position="368"/>
        <end position="382"/>
    </location>
</feature>
<feature type="region of interest" description="Disordered" evidence="1">
    <location>
        <begin position="1"/>
        <end position="74"/>
    </location>
</feature>
<dbReference type="SUPFAM" id="SSF50729">
    <property type="entry name" value="PH domain-like"/>
    <property type="match status" value="1"/>
</dbReference>
<sequence length="543" mass="57210">MAEIQKPVELPKEETPVVPAVEPTTTEAAPALAVEDKPAEESKAVEATEAKAEDKPAEEVKSVEEGHLSHKAQGASFPKNLIPTKEFFFFGSESFDPKALATYLKGEKNTEHAHHNASWASHTGNGLLFVGDKKAPSSIINLADTTEPETDGANKFSFNHKGAKHSFKAASTAERNSWVAQLKAKIAEAKELAATVTESEAYKTALESFKPAPKEEKPAEEVKAEEPAVPEAAAAAEGETAPIATEAKPVEEPKSRSASRKRASIFGFGKKDSFKEKKEEVKSEEPVATETAEPVAEPVAQTAAIAEPVAEPVVGAAKTEETPAETEATPAVEEKPTEEVESPKEKPTVSKRNSIFGGVFAKKDKKVVEPTKATDETVKEGEVSTDAAAPVIPPVESTTPLNAEEVNAAGENVATPASAAEPAVKKDVKEKRKSSLPFAFGRREKSPSPVDGEEKTEKADKRTSQSPFSKLRATIKGKSGAKAEEKPVGEAVKEESAATETAAAAAPEAETAASAEPVKVAEAETENKPENVASTTPAVTAAA</sequence>
<keyword evidence="4" id="KW-1185">Reference proteome</keyword>
<proteinExistence type="predicted"/>
<dbReference type="InterPro" id="IPR011993">
    <property type="entry name" value="PH-like_dom_sf"/>
</dbReference>
<reference evidence="3 4" key="1">
    <citation type="journal article" date="2016" name="Genome Biol. Evol.">
        <title>Divergent and convergent evolution of fungal pathogenicity.</title>
        <authorList>
            <person name="Shang Y."/>
            <person name="Xiao G."/>
            <person name="Zheng P."/>
            <person name="Cen K."/>
            <person name="Zhan S."/>
            <person name="Wang C."/>
        </authorList>
    </citation>
    <scope>NUCLEOTIDE SEQUENCE [LARGE SCALE GENOMIC DNA]</scope>
    <source>
        <strain evidence="3 4">RCEF 2490</strain>
    </source>
</reference>
<evidence type="ECO:0000256" key="1">
    <source>
        <dbReference type="SAM" id="MobiDB-lite"/>
    </source>
</evidence>
<evidence type="ECO:0000259" key="2">
    <source>
        <dbReference type="Pfam" id="PF15406"/>
    </source>
</evidence>
<organism evidence="3 4">
    <name type="scientific">Moelleriella libera RCEF 2490</name>
    <dbReference type="NCBI Taxonomy" id="1081109"/>
    <lineage>
        <taxon>Eukaryota</taxon>
        <taxon>Fungi</taxon>
        <taxon>Dikarya</taxon>
        <taxon>Ascomycota</taxon>
        <taxon>Pezizomycotina</taxon>
        <taxon>Sordariomycetes</taxon>
        <taxon>Hypocreomycetidae</taxon>
        <taxon>Hypocreales</taxon>
        <taxon>Clavicipitaceae</taxon>
        <taxon>Moelleriella</taxon>
    </lineage>
</organism>
<name>A0A167Z210_9HYPO</name>
<feature type="domain" description="Meiotic expression up-regulated protein 6 PH" evidence="2">
    <location>
        <begin position="82"/>
        <end position="185"/>
    </location>
</feature>
<feature type="compositionally biased region" description="Low complexity" evidence="1">
    <location>
        <begin position="402"/>
        <end position="414"/>
    </location>
</feature>
<dbReference type="InterPro" id="IPR039483">
    <property type="entry name" value="Meu6_PH_dom"/>
</dbReference>
<dbReference type="OrthoDB" id="5593352at2759"/>
<feature type="compositionally biased region" description="Basic and acidic residues" evidence="1">
    <location>
        <begin position="332"/>
        <end position="348"/>
    </location>
</feature>
<feature type="compositionally biased region" description="Basic and acidic residues" evidence="1">
    <location>
        <begin position="481"/>
        <end position="496"/>
    </location>
</feature>
<feature type="compositionally biased region" description="Basic and acidic residues" evidence="1">
    <location>
        <begin position="212"/>
        <end position="226"/>
    </location>
</feature>
<feature type="compositionally biased region" description="Low complexity" evidence="1">
    <location>
        <begin position="16"/>
        <end position="33"/>
    </location>
</feature>
<dbReference type="EMBL" id="AZGY01000016">
    <property type="protein sequence ID" value="KZZ92054.1"/>
    <property type="molecule type" value="Genomic_DNA"/>
</dbReference>
<feature type="compositionally biased region" description="Basic and acidic residues" evidence="1">
    <location>
        <begin position="519"/>
        <end position="529"/>
    </location>
</feature>
<dbReference type="PANTHER" id="PTHR42073">
    <property type="entry name" value="MEIOTIC EXPRESSION UP-REGULATED PROTEIN 6"/>
    <property type="match status" value="1"/>
</dbReference>
<feature type="compositionally biased region" description="Basic and acidic residues" evidence="1">
    <location>
        <begin position="34"/>
        <end position="68"/>
    </location>
</feature>
<feature type="region of interest" description="Disordered" evidence="1">
    <location>
        <begin position="316"/>
        <end position="352"/>
    </location>
</feature>
<dbReference type="Gene3D" id="2.30.29.30">
    <property type="entry name" value="Pleckstrin-homology domain (PH domain)/Phosphotyrosine-binding domain (PTB)"/>
    <property type="match status" value="1"/>
</dbReference>
<comment type="caution">
    <text evidence="3">The sequence shown here is derived from an EMBL/GenBank/DDBJ whole genome shotgun (WGS) entry which is preliminary data.</text>
</comment>
<feature type="region of interest" description="Disordered" evidence="1">
    <location>
        <begin position="368"/>
        <end position="543"/>
    </location>
</feature>
<accession>A0A167Z210</accession>
<feature type="compositionally biased region" description="Basic and acidic residues" evidence="1">
    <location>
        <begin position="269"/>
        <end position="285"/>
    </location>
</feature>
<dbReference type="Proteomes" id="UP000078544">
    <property type="component" value="Unassembled WGS sequence"/>
</dbReference>
<protein>
    <submittedName>
        <fullName evidence="3">Immunogenic protein</fullName>
    </submittedName>
</protein>
<dbReference type="STRING" id="1081109.A0A167Z210"/>
<feature type="compositionally biased region" description="Low complexity" evidence="1">
    <location>
        <begin position="498"/>
        <end position="517"/>
    </location>
</feature>
<feature type="compositionally biased region" description="Low complexity" evidence="1">
    <location>
        <begin position="532"/>
        <end position="543"/>
    </location>
</feature>
<gene>
    <name evidence="3" type="ORF">AAL_06264</name>
</gene>
<evidence type="ECO:0000313" key="3">
    <source>
        <dbReference type="EMBL" id="KZZ92054.1"/>
    </source>
</evidence>
<feature type="region of interest" description="Disordered" evidence="1">
    <location>
        <begin position="207"/>
        <end position="296"/>
    </location>
</feature>
<dbReference type="Pfam" id="PF15406">
    <property type="entry name" value="PH_6"/>
    <property type="match status" value="1"/>
</dbReference>
<dbReference type="AlphaFoldDB" id="A0A167Z210"/>